<gene>
    <name evidence="4" type="ORF">SAMN02910429_00159</name>
</gene>
<dbReference type="InterPro" id="IPR029787">
    <property type="entry name" value="Nucleotide_cyclase"/>
</dbReference>
<dbReference type="Gene3D" id="3.30.70.270">
    <property type="match status" value="1"/>
</dbReference>
<feature type="transmembrane region" description="Helical" evidence="2">
    <location>
        <begin position="143"/>
        <end position="162"/>
    </location>
</feature>
<dbReference type="SMART" id="SM00267">
    <property type="entry name" value="GGDEF"/>
    <property type="match status" value="1"/>
</dbReference>
<dbReference type="InterPro" id="IPR050469">
    <property type="entry name" value="Diguanylate_Cyclase"/>
</dbReference>
<feature type="transmembrane region" description="Helical" evidence="2">
    <location>
        <begin position="105"/>
        <end position="123"/>
    </location>
</feature>
<keyword evidence="2" id="KW-0812">Transmembrane</keyword>
<dbReference type="GO" id="GO:1902201">
    <property type="term" value="P:negative regulation of bacterial-type flagellum-dependent cell motility"/>
    <property type="evidence" value="ECO:0007669"/>
    <property type="project" value="TreeGrafter"/>
</dbReference>
<dbReference type="NCBIfam" id="TIGR00254">
    <property type="entry name" value="GGDEF"/>
    <property type="match status" value="1"/>
</dbReference>
<feature type="transmembrane region" description="Helical" evidence="2">
    <location>
        <begin position="174"/>
        <end position="191"/>
    </location>
</feature>
<dbReference type="GO" id="GO:0052621">
    <property type="term" value="F:diguanylate cyclase activity"/>
    <property type="evidence" value="ECO:0007669"/>
    <property type="project" value="TreeGrafter"/>
</dbReference>
<protein>
    <submittedName>
        <fullName evidence="4">Diguanylate cyclase (GGDEF) domain-containing protein</fullName>
    </submittedName>
</protein>
<feature type="transmembrane region" description="Helical" evidence="2">
    <location>
        <begin position="35"/>
        <end position="56"/>
    </location>
</feature>
<evidence type="ECO:0000256" key="1">
    <source>
        <dbReference type="SAM" id="Coils"/>
    </source>
</evidence>
<evidence type="ECO:0000259" key="3">
    <source>
        <dbReference type="PROSITE" id="PS50887"/>
    </source>
</evidence>
<dbReference type="Pfam" id="PF00990">
    <property type="entry name" value="GGDEF"/>
    <property type="match status" value="1"/>
</dbReference>
<organism evidence="4 5">
    <name type="scientific">Lachnobacterium bovis</name>
    <dbReference type="NCBI Taxonomy" id="140626"/>
    <lineage>
        <taxon>Bacteria</taxon>
        <taxon>Bacillati</taxon>
        <taxon>Bacillota</taxon>
        <taxon>Clostridia</taxon>
        <taxon>Lachnospirales</taxon>
        <taxon>Lachnospiraceae</taxon>
        <taxon>Lachnobacterium</taxon>
    </lineage>
</organism>
<feature type="domain" description="GGDEF" evidence="3">
    <location>
        <begin position="277"/>
        <end position="405"/>
    </location>
</feature>
<keyword evidence="2" id="KW-1133">Transmembrane helix</keyword>
<dbReference type="InterPro" id="IPR043128">
    <property type="entry name" value="Rev_trsase/Diguanyl_cyclase"/>
</dbReference>
<dbReference type="PANTHER" id="PTHR45138">
    <property type="entry name" value="REGULATORY COMPONENTS OF SENSORY TRANSDUCTION SYSTEM"/>
    <property type="match status" value="1"/>
</dbReference>
<feature type="transmembrane region" description="Helical" evidence="2">
    <location>
        <begin position="6"/>
        <end position="23"/>
    </location>
</feature>
<dbReference type="InterPro" id="IPR000160">
    <property type="entry name" value="GGDEF_dom"/>
</dbReference>
<name>A0A1H9PAM4_9FIRM</name>
<dbReference type="GO" id="GO:0005886">
    <property type="term" value="C:plasma membrane"/>
    <property type="evidence" value="ECO:0007669"/>
    <property type="project" value="TreeGrafter"/>
</dbReference>
<dbReference type="GO" id="GO:0043709">
    <property type="term" value="P:cell adhesion involved in single-species biofilm formation"/>
    <property type="evidence" value="ECO:0007669"/>
    <property type="project" value="TreeGrafter"/>
</dbReference>
<dbReference type="PROSITE" id="PS50887">
    <property type="entry name" value="GGDEF"/>
    <property type="match status" value="1"/>
</dbReference>
<dbReference type="CDD" id="cd01949">
    <property type="entry name" value="GGDEF"/>
    <property type="match status" value="1"/>
</dbReference>
<sequence>MYYSSYALLTIILIVICNYDVFVKDDYFEILEDVGPYRHYLCAVVVFLITDTMWGVLYEYHLVALCYIDTVLYFITLSTVLYLWTRYVVIYLKTEDKIGTIIMKSGALAAIVTIILLIVNFFHPIFFKFTLDGVYVPKVMRNVLVTIEVVLYFSSSMLAFYVSRKQKNNYRFRVVGGVGLLLTVFGVMQFYVDKLPLSTIGYTIGTSLLHSFVLEDEKKESNRRLKRLLEHEKKQYEELEKTRKIAFVDALTGVHSKHSYFEYEKVLNKRIENKEGLQFAVIVFDLNNLKKINDELGHDCGDKYIKDGCKLICNVFAHSPIFRVGGDEFVAVLQGRDYLNREYLTKTFSRMVMNNTEINGVVVAWGMDEYIVEKDDDYQAVFERADKKMYENKRQLKEKKVFNDV</sequence>
<proteinExistence type="predicted"/>
<reference evidence="5" key="1">
    <citation type="submission" date="2016-10" db="EMBL/GenBank/DDBJ databases">
        <authorList>
            <person name="Varghese N."/>
            <person name="Submissions S."/>
        </authorList>
    </citation>
    <scope>NUCLEOTIDE SEQUENCE [LARGE SCALE GENOMIC DNA]</scope>
    <source>
        <strain evidence="5">S1b</strain>
    </source>
</reference>
<evidence type="ECO:0000256" key="2">
    <source>
        <dbReference type="SAM" id="Phobius"/>
    </source>
</evidence>
<accession>A0A1H9PAM4</accession>
<feature type="coiled-coil region" evidence="1">
    <location>
        <begin position="215"/>
        <end position="242"/>
    </location>
</feature>
<dbReference type="PANTHER" id="PTHR45138:SF6">
    <property type="entry name" value="DIGUANYLATE CYCLASE DGCN"/>
    <property type="match status" value="1"/>
</dbReference>
<dbReference type="Proteomes" id="UP000182471">
    <property type="component" value="Unassembled WGS sequence"/>
</dbReference>
<dbReference type="RefSeq" id="WP_074730295.1">
    <property type="nucleotide sequence ID" value="NZ_FOGW01000004.1"/>
</dbReference>
<dbReference type="SUPFAM" id="SSF55073">
    <property type="entry name" value="Nucleotide cyclase"/>
    <property type="match status" value="1"/>
</dbReference>
<feature type="transmembrane region" description="Helical" evidence="2">
    <location>
        <begin position="62"/>
        <end position="84"/>
    </location>
</feature>
<dbReference type="AlphaFoldDB" id="A0A1H9PAM4"/>
<keyword evidence="1" id="KW-0175">Coiled coil</keyword>
<keyword evidence="2" id="KW-0472">Membrane</keyword>
<evidence type="ECO:0000313" key="4">
    <source>
        <dbReference type="EMBL" id="SER44955.1"/>
    </source>
</evidence>
<evidence type="ECO:0000313" key="5">
    <source>
        <dbReference type="Proteomes" id="UP000182471"/>
    </source>
</evidence>
<dbReference type="EMBL" id="FOGW01000004">
    <property type="protein sequence ID" value="SER44955.1"/>
    <property type="molecule type" value="Genomic_DNA"/>
</dbReference>
<keyword evidence="5" id="KW-1185">Reference proteome</keyword>